<sequence length="842" mass="93884">MDNLRYTIARSTASTKLSVLRDNKRLLDETIRASQAAQDALSDPWSRLHVKATAIQDLHLAEAASLKRLAADALVFLRVQERYTTHRSLKQLQRWNERLDEEQRLLAQRLEHALVYADAIEEWLVKDGQQDIKKPESTETSGTANDLPPLPAEPFDPRAYLVSLNVSPILLDGIAALAKRATTFGSGQLKSTIHVKKIRSAMLTLSREARVYSADVRKQLVEESSKQMVLEELSGAMTQTWRSIATWQWPASGIEEKLQTHMNGKQRSFLSVDIVLAIFLQVVGDTWSEFFHRELDALRENEGWCFRAELEKGAMTPQEEEDVRRQLELISMEDPNGQASRGDPLSDGLITSRRQSLKVNGSRVLGKGSGYDTCYETDVDPSSSDSNDAWTPILEATAPAKAYGDIFRLITTDIVLARHIAPEKDLTVLHGDLQDFGRSVSHDVLLAILEFFGVPPSWIQFFMTYLRIPIIQPDGSIETSTRGTPFGQACSTLVDEILLVVLDIAMASTAGITAHRNHDDFWMWSLVRDDMVKAWDVMRDFTARTGLGWNTTKTSCTVVRGSATGPANDSQGLPDRLLRWGVLGLQPDGTWKVDAQLVNEQADAAIAAIQHKAHSFLGKVGVINKYQAYLIRNCGAPTQVNGPDYLETVSTVLAQFEERVTGGQDVVEWIHDHFIEAFPGRETDEALHVWPLKLGGFGLQSFRPCALAYEQQLGIYPPDEGERQPFGPDFEPRARVYEKMQTIWASPALSDAFEMSRHSDSVLGRWIRSKQGSSVSGVVRNVLEMVDYARSRQPSCDSRCHVTSRLGAAPSGEESHAALWSRAGGPVWGWCKSRVKQLFAST</sequence>
<evidence type="ECO:0000313" key="2">
    <source>
        <dbReference type="Proteomes" id="UP001230649"/>
    </source>
</evidence>
<keyword evidence="2" id="KW-1185">Reference proteome</keyword>
<gene>
    <name evidence="1" type="ORF">QFC20_003892</name>
</gene>
<dbReference type="Proteomes" id="UP001230649">
    <property type="component" value="Unassembled WGS sequence"/>
</dbReference>
<proteinExistence type="predicted"/>
<comment type="caution">
    <text evidence="1">The sequence shown here is derived from an EMBL/GenBank/DDBJ whole genome shotgun (WGS) entry which is preliminary data.</text>
</comment>
<reference evidence="1" key="1">
    <citation type="submission" date="2023-04" db="EMBL/GenBank/DDBJ databases">
        <title>Draft Genome sequencing of Naganishia species isolated from polar environments using Oxford Nanopore Technology.</title>
        <authorList>
            <person name="Leo P."/>
            <person name="Venkateswaran K."/>
        </authorList>
    </citation>
    <scope>NUCLEOTIDE SEQUENCE</scope>
    <source>
        <strain evidence="1">MNA-CCFEE 5262</strain>
    </source>
</reference>
<dbReference type="EMBL" id="JASBWS010000039">
    <property type="protein sequence ID" value="KAJ9106992.1"/>
    <property type="molecule type" value="Genomic_DNA"/>
</dbReference>
<name>A0ACC2W7B9_9TREE</name>
<organism evidence="1 2">
    <name type="scientific">Naganishia adeliensis</name>
    <dbReference type="NCBI Taxonomy" id="92952"/>
    <lineage>
        <taxon>Eukaryota</taxon>
        <taxon>Fungi</taxon>
        <taxon>Dikarya</taxon>
        <taxon>Basidiomycota</taxon>
        <taxon>Agaricomycotina</taxon>
        <taxon>Tremellomycetes</taxon>
        <taxon>Filobasidiales</taxon>
        <taxon>Filobasidiaceae</taxon>
        <taxon>Naganishia</taxon>
    </lineage>
</organism>
<protein>
    <submittedName>
        <fullName evidence="1">Uncharacterized protein</fullName>
    </submittedName>
</protein>
<evidence type="ECO:0000313" key="1">
    <source>
        <dbReference type="EMBL" id="KAJ9106992.1"/>
    </source>
</evidence>
<accession>A0ACC2W7B9</accession>